<dbReference type="Proteomes" id="UP000523545">
    <property type="component" value="Unassembled WGS sequence"/>
</dbReference>
<feature type="region of interest" description="Disordered" evidence="1">
    <location>
        <begin position="26"/>
        <end position="50"/>
    </location>
</feature>
<evidence type="ECO:0000313" key="2">
    <source>
        <dbReference type="EMBL" id="NYH45767.1"/>
    </source>
</evidence>
<protein>
    <submittedName>
        <fullName evidence="2">Uncharacterized protein</fullName>
    </submittedName>
</protein>
<sequence length="50" mass="5207">MPAYARVFGIPAEGVAAPVEREILSQPDPLGGAQNAVCKQGGQRDVSEPE</sequence>
<dbReference type="AlphaFoldDB" id="A0A7Y9X5U1"/>
<name>A0A7Y9X5U1_9ACTN</name>
<keyword evidence="3" id="KW-1185">Reference proteome</keyword>
<dbReference type="EMBL" id="JACCHK010000001">
    <property type="protein sequence ID" value="NYH45767.1"/>
    <property type="molecule type" value="Genomic_DNA"/>
</dbReference>
<evidence type="ECO:0000256" key="1">
    <source>
        <dbReference type="SAM" id="MobiDB-lite"/>
    </source>
</evidence>
<comment type="caution">
    <text evidence="2">The sequence shown here is derived from an EMBL/GenBank/DDBJ whole genome shotgun (WGS) entry which is preliminary data.</text>
</comment>
<reference evidence="2 3" key="1">
    <citation type="submission" date="2020-07" db="EMBL/GenBank/DDBJ databases">
        <title>Sequencing the genomes of 1000 actinobacteria strains.</title>
        <authorList>
            <person name="Klenk H.-P."/>
        </authorList>
    </citation>
    <scope>NUCLEOTIDE SEQUENCE [LARGE SCALE GENOMIC DNA]</scope>
    <source>
        <strain evidence="2 3">DSM 45876</strain>
    </source>
</reference>
<proteinExistence type="predicted"/>
<accession>A0A7Y9X5U1</accession>
<organism evidence="2 3">
    <name type="scientific">Micromonospora jinlongensis</name>
    <dbReference type="NCBI Taxonomy" id="1287877"/>
    <lineage>
        <taxon>Bacteria</taxon>
        <taxon>Bacillati</taxon>
        <taxon>Actinomycetota</taxon>
        <taxon>Actinomycetes</taxon>
        <taxon>Micromonosporales</taxon>
        <taxon>Micromonosporaceae</taxon>
        <taxon>Micromonospora</taxon>
    </lineage>
</organism>
<gene>
    <name evidence="2" type="ORF">HNR22_005494</name>
</gene>
<evidence type="ECO:0000313" key="3">
    <source>
        <dbReference type="Proteomes" id="UP000523545"/>
    </source>
</evidence>